<reference evidence="7" key="1">
    <citation type="journal article" date="2017" name="bioRxiv">
        <title>Comparative analysis of the genomes of Stylophora pistillata and Acropora digitifera provides evidence for extensive differences between species of corals.</title>
        <authorList>
            <person name="Voolstra C.R."/>
            <person name="Li Y."/>
            <person name="Liew Y.J."/>
            <person name="Baumgarten S."/>
            <person name="Zoccola D."/>
            <person name="Flot J.-F."/>
            <person name="Tambutte S."/>
            <person name="Allemand D."/>
            <person name="Aranda M."/>
        </authorList>
    </citation>
    <scope>NUCLEOTIDE SEQUENCE [LARGE SCALE GENOMIC DNA]</scope>
</reference>
<dbReference type="InterPro" id="IPR027417">
    <property type="entry name" value="P-loop_NTPase"/>
</dbReference>
<feature type="repeat" description="ANK" evidence="3">
    <location>
        <begin position="1170"/>
        <end position="1202"/>
    </location>
</feature>
<dbReference type="OrthoDB" id="5958610at2759"/>
<feature type="repeat" description="ANK" evidence="3">
    <location>
        <begin position="1236"/>
        <end position="1268"/>
    </location>
</feature>
<dbReference type="Pfam" id="PF12796">
    <property type="entry name" value="Ank_2"/>
    <property type="match status" value="5"/>
</dbReference>
<feature type="repeat" description="ANK" evidence="3">
    <location>
        <begin position="1567"/>
        <end position="1599"/>
    </location>
</feature>
<feature type="repeat" description="ANK" evidence="3">
    <location>
        <begin position="1350"/>
        <end position="1382"/>
    </location>
</feature>
<dbReference type="Proteomes" id="UP000225706">
    <property type="component" value="Unassembled WGS sequence"/>
</dbReference>
<keyword evidence="1" id="KW-0677">Repeat</keyword>
<feature type="repeat" description="ANK" evidence="3">
    <location>
        <begin position="811"/>
        <end position="843"/>
    </location>
</feature>
<evidence type="ECO:0000259" key="5">
    <source>
        <dbReference type="Pfam" id="PF25521"/>
    </source>
</evidence>
<keyword evidence="2 3" id="KW-0040">ANK repeat</keyword>
<evidence type="ECO:0000259" key="4">
    <source>
        <dbReference type="Pfam" id="PF24883"/>
    </source>
</evidence>
<dbReference type="SMART" id="SM00248">
    <property type="entry name" value="ANK"/>
    <property type="match status" value="16"/>
</dbReference>
<protein>
    <submittedName>
        <fullName evidence="6">Ankyrin repeat domain-containing protein 50</fullName>
    </submittedName>
</protein>
<feature type="domain" description="Nephrocystin 3-like N-terminal" evidence="4">
    <location>
        <begin position="384"/>
        <end position="547"/>
    </location>
</feature>
<dbReference type="InterPro" id="IPR027897">
    <property type="entry name" value="DUF4559"/>
</dbReference>
<dbReference type="PANTHER" id="PTHR24198">
    <property type="entry name" value="ANKYRIN REPEAT AND PROTEIN KINASE DOMAIN-CONTAINING PROTEIN"/>
    <property type="match status" value="1"/>
</dbReference>
<evidence type="ECO:0000313" key="6">
    <source>
        <dbReference type="EMBL" id="PFX26510.1"/>
    </source>
</evidence>
<dbReference type="PROSITE" id="PS50297">
    <property type="entry name" value="ANK_REP_REGION"/>
    <property type="match status" value="9"/>
</dbReference>
<sequence length="2047" mass="234194">MLFLKTAMSGYTSKEFVQLTSPEEGNWLSLGRALTTLLCQGLRPFIKRETEVFYNNLKAATAAGACTCVYVPGRKPNQYHDMRACQWAKVLQGYHLGRRLNWKQSDSSKWSDPNIGPWEIVKLFLPDVGIHTVIESVDDLEITNILNLMFWCNHFPVQRPLIKDVRDIRNTKWAHVLKLELTVVEKKDAFNTIEKLLKDPALASDVDAQNALQEILTLKNTKEVHIFRAEVLSHFKQVIQIDITGLKNELKMFKKESKKDRKHRNRVEGQLRKLQNAQENLEKKTKGAISMPRLVAYRLLAFGRCLVRSSTAVRQKPVCTLLKFLVVFCLVGILDDKSYEDGCPAEEVSVPFDTMEFNLTDYLAVARENFIGRQWLYNEIENAFHPPNTVSGVMIVGDPGAGKSALSAQLVCSRSSSRTIHEHILGYHLCKHSDKNTQIAGKFVRNLAEMIARRIPEYGYIVSNSTYILRSLNTDCVTIQDPVGCFEQAVLSPLKSLTNVPKENWYIVIDALDECLTQTETSHSIVYLLNNKLPRFPSWLKLVMTSRNESSVSLNSDSIAKLSINPEDSRNIEDIELFLTTILYRDGPLLHRVKTWFGDSSVENTAKLIAALLRKSQGNFLFVKEMIHHWETTRVKRKDLYALPETLGELYHSYFQRLYDTREQFEPVRRVLELLVSTFHPMTQREIFDVLKMNEKHLEEDYDFRDRMKELGHFVRYGKNNTLTLYHLSLTEWLTSNSNKNDPSFYVSKKKGHEVFCDYYLRLISDGGKSAMSKHILTLAQHIAYGGWREAYVKEFLNFPSQVVNSSDPGNSRTLLHHAATINSTDVLELLLRHFSCIDCADKRGMTPAFLAAEHGLVDNLALLVRKGARINRKTKSVTTRYTLNSKDTSKTHDVYSHIPFYEIKSKFWGATMLYSASHGGHLEVVKFLLDNGAFISMESDVHLTALQVAAENGHVDVVKTLYESGGVADQTALQLAVINNRLDVVKYLLKIGVKDKCMRCDGSLYWLKTKHRYQSQVLLKKHSFQIKKHCESRYKSASGVLLIDDECIIRDNITNDIQFGELFNDKHLIFCDTALHAAVSLGHKAIIEELVSREKWALACRDYSGRTPVHEAVRRNNTGLVEFLLSKDEAKIHATCDRWQDIELQTETSSSLVLSYEESKEYYEDVCHCGYSPLHLAARYGYLDVTFTLLKKKAGLGVKDCSGTTPLHVAACHDHWNIIYILWKLGADITSRSFNGSTPIHSAAACGAVQAIDHLIYHGANINEIDDSGLTPLHYAIKNITSNQLDRQVLVNSTTNRGSLHLLTVDRRGHLASFYREGDYLKNTNLYRWLDVLLYLILYGADMNAADDLGRTALHIAAENGLADAVNVLVQRGAKLEMHDRLGRTPLQVAVEKARVLPEHSRVILHVENFQGLGGYLQDHDLVVHLLLSSGVSFSKCNNSGESLLHRAVLNNQPYIAQMLLLKGANMNCKDSLGRTPLVAFLHNGGDWLLADAIFFKGSMKIKCGKPFNTSLFHLLCYFSPKDEDYNFFQQISCDDRTCSKNSPLEKAIESHRLKYKVIDSCLDAEGFTPLHRASQGANIVAVRNLIRHGADVSLRSPEGHDALTLAILHGGSNLWPIMRTKTEQLKMNEASDVALELLRHKMKSDFQIVCDSSKSELTLYHLAASRGLVKFIKEIFRDGELHRLNVDCPNKDGITPLYLAKLYSSKVVETDLYNPWAEVVQFIEKLGGQTQYPQRDAELNLIYNRLYGWIQTGFKLNPRPDVRNFVIRLFSTYKNCTALSMRCTPKSEIIPVINEIGLPFLTVNISKELLSQLRLLNHQGWLENVVTLALKDFTICQKESKTFHHSFSEYSRHIINSIEFLRGRHHLGIKYHNLNLGLYHLMMMWYKEVFQHFACFKMIFYVYRPFFLDDRKSKQLIERYEDSIPLWYLQNICSQLQFGFTLCVDHHLRNADYPELIPLYFYNYPSFAQERMGWTVDDWYGNVRLWPLEFLAKLSFDLYRKYDYLKILNIGLEPKTRISLYTDKVRKIFLASRTRLKFPQVLRAL</sequence>
<dbReference type="Pfam" id="PF25521">
    <property type="entry name" value="WHD_TANC1"/>
    <property type="match status" value="1"/>
</dbReference>
<evidence type="ECO:0000256" key="2">
    <source>
        <dbReference type="ARBA" id="ARBA00023043"/>
    </source>
</evidence>
<dbReference type="SUPFAM" id="SSF48403">
    <property type="entry name" value="Ankyrin repeat"/>
    <property type="match status" value="3"/>
</dbReference>
<name>A0A2B4SCG5_STYPI</name>
<gene>
    <name evidence="6" type="primary">ANKRD50</name>
    <name evidence="6" type="ORF">AWC38_SpisGene8798</name>
</gene>
<evidence type="ECO:0000256" key="3">
    <source>
        <dbReference type="PROSITE-ProRule" id="PRU00023"/>
    </source>
</evidence>
<dbReference type="Pfam" id="PF24883">
    <property type="entry name" value="NPHP3_N"/>
    <property type="match status" value="1"/>
</dbReference>
<dbReference type="InterPro" id="IPR036770">
    <property type="entry name" value="Ankyrin_rpt-contain_sf"/>
</dbReference>
<feature type="repeat" description="ANK" evidence="3">
    <location>
        <begin position="909"/>
        <end position="941"/>
    </location>
</feature>
<dbReference type="Pfam" id="PF13637">
    <property type="entry name" value="Ank_4"/>
    <property type="match status" value="2"/>
</dbReference>
<dbReference type="InterPro" id="IPR058056">
    <property type="entry name" value="WH_TANC1/2"/>
</dbReference>
<proteinExistence type="predicted"/>
<dbReference type="PROSITE" id="PS50088">
    <property type="entry name" value="ANK_REPEAT"/>
    <property type="match status" value="10"/>
</dbReference>
<feature type="repeat" description="ANK" evidence="3">
    <location>
        <begin position="844"/>
        <end position="876"/>
    </location>
</feature>
<feature type="repeat" description="ANK" evidence="3">
    <location>
        <begin position="1203"/>
        <end position="1235"/>
    </location>
</feature>
<dbReference type="Pfam" id="PF00023">
    <property type="entry name" value="Ank"/>
    <property type="match status" value="1"/>
</dbReference>
<dbReference type="SUPFAM" id="SSF52540">
    <property type="entry name" value="P-loop containing nucleoside triphosphate hydrolases"/>
    <property type="match status" value="1"/>
</dbReference>
<dbReference type="EMBL" id="LSMT01000124">
    <property type="protein sequence ID" value="PFX26510.1"/>
    <property type="molecule type" value="Genomic_DNA"/>
</dbReference>
<comment type="caution">
    <text evidence="6">The sequence shown here is derived from an EMBL/GenBank/DDBJ whole genome shotgun (WGS) entry which is preliminary data.</text>
</comment>
<evidence type="ECO:0000313" key="7">
    <source>
        <dbReference type="Proteomes" id="UP000225706"/>
    </source>
</evidence>
<dbReference type="PRINTS" id="PR01415">
    <property type="entry name" value="ANKYRIN"/>
</dbReference>
<feature type="repeat" description="ANK" evidence="3">
    <location>
        <begin position="1441"/>
        <end position="1473"/>
    </location>
</feature>
<feature type="repeat" description="ANK" evidence="3">
    <location>
        <begin position="1105"/>
        <end position="1128"/>
    </location>
</feature>
<dbReference type="InterPro" id="IPR002110">
    <property type="entry name" value="Ankyrin_rpt"/>
</dbReference>
<dbReference type="Gene3D" id="3.40.50.300">
    <property type="entry name" value="P-loop containing nucleotide triphosphate hydrolases"/>
    <property type="match status" value="1"/>
</dbReference>
<dbReference type="Pfam" id="PF15112">
    <property type="entry name" value="DUF4559"/>
    <property type="match status" value="1"/>
</dbReference>
<accession>A0A2B4SCG5</accession>
<dbReference type="Gene3D" id="1.25.40.20">
    <property type="entry name" value="Ankyrin repeat-containing domain"/>
    <property type="match status" value="6"/>
</dbReference>
<feature type="domain" description="TANC1/2-like winged helix" evidence="5">
    <location>
        <begin position="661"/>
        <end position="784"/>
    </location>
</feature>
<dbReference type="PANTHER" id="PTHR24198:SF165">
    <property type="entry name" value="ANKYRIN REPEAT-CONTAINING PROTEIN-RELATED"/>
    <property type="match status" value="1"/>
</dbReference>
<dbReference type="STRING" id="50429.A0A2B4SCG5"/>
<keyword evidence="7" id="KW-1185">Reference proteome</keyword>
<organism evidence="6 7">
    <name type="scientific">Stylophora pistillata</name>
    <name type="common">Smooth cauliflower coral</name>
    <dbReference type="NCBI Taxonomy" id="50429"/>
    <lineage>
        <taxon>Eukaryota</taxon>
        <taxon>Metazoa</taxon>
        <taxon>Cnidaria</taxon>
        <taxon>Anthozoa</taxon>
        <taxon>Hexacorallia</taxon>
        <taxon>Scleractinia</taxon>
        <taxon>Astrocoeniina</taxon>
        <taxon>Pocilloporidae</taxon>
        <taxon>Stylophora</taxon>
    </lineage>
</organism>
<evidence type="ECO:0000256" key="1">
    <source>
        <dbReference type="ARBA" id="ARBA00022737"/>
    </source>
</evidence>
<dbReference type="InterPro" id="IPR056884">
    <property type="entry name" value="NPHP3-like_N"/>
</dbReference>